<sequence>MAWLNSEVTRAAGWGAEALLELVERRAPDFNVINAATALSRLARLFEGADNGRREELFELPAFRALLRRTVELVEPPPVSAHHEARSVATAAHALAKLGCRDRGAADALVAAAHARVVGLDRQGVANLAWALVRLPLVAGPEGSRALAARLARCARGPSAADFLPQEVSSLLWALARFGVQDSKLMSAMSDRVLSGSADFTPQGLATVAAAYARLGVFMEPLLDEIGRAAWWQLDKLNGRDVAQIIWSFAKFKKMEEPMFEALCAHAAELDLSREGKDLVVNLLWSFGTLQWVPPQGCSLLEKLLLRARELAPQLRARRAVRLLTALAKLHGHAALGARARAALAGVAELLSEGSRQLVEDTGPQEVGTSAWALATLRPRGWGAAAKALFSRARVVSEDLNWFSVAHLDYAMRLAGGRRSFMTSRRAPRWGRCWGRC</sequence>
<dbReference type="InterPro" id="IPR058917">
    <property type="entry name" value="RESC6_dom"/>
</dbReference>
<evidence type="ECO:0000259" key="1">
    <source>
        <dbReference type="Pfam" id="PF26188"/>
    </source>
</evidence>
<organism evidence="2 3">
    <name type="scientific">Prorocentrum cordatum</name>
    <dbReference type="NCBI Taxonomy" id="2364126"/>
    <lineage>
        <taxon>Eukaryota</taxon>
        <taxon>Sar</taxon>
        <taxon>Alveolata</taxon>
        <taxon>Dinophyceae</taxon>
        <taxon>Prorocentrales</taxon>
        <taxon>Prorocentraceae</taxon>
        <taxon>Prorocentrum</taxon>
    </lineage>
</organism>
<keyword evidence="3" id="KW-1185">Reference proteome</keyword>
<evidence type="ECO:0000313" key="2">
    <source>
        <dbReference type="EMBL" id="CAK0886077.1"/>
    </source>
</evidence>
<gene>
    <name evidence="2" type="ORF">PCOR1329_LOCUS67513</name>
</gene>
<dbReference type="EMBL" id="CAUYUJ010018753">
    <property type="protein sequence ID" value="CAK0886077.1"/>
    <property type="molecule type" value="Genomic_DNA"/>
</dbReference>
<protein>
    <recommendedName>
        <fullName evidence="1">RNA-editing substrate-binding complex 6 protein domain-containing protein</fullName>
    </recommendedName>
</protein>
<comment type="caution">
    <text evidence="2">The sequence shown here is derived from an EMBL/GenBank/DDBJ whole genome shotgun (WGS) entry which is preliminary data.</text>
</comment>
<dbReference type="PANTHER" id="PTHR21228:SF40">
    <property type="entry name" value="LD45607P"/>
    <property type="match status" value="1"/>
</dbReference>
<dbReference type="PANTHER" id="PTHR21228">
    <property type="entry name" value="FAST LEU-RICH DOMAIN-CONTAINING"/>
    <property type="match status" value="1"/>
</dbReference>
<dbReference type="Proteomes" id="UP001189429">
    <property type="component" value="Unassembled WGS sequence"/>
</dbReference>
<dbReference type="Pfam" id="PF26188">
    <property type="entry name" value="RESC6"/>
    <property type="match status" value="1"/>
</dbReference>
<reference evidence="2" key="1">
    <citation type="submission" date="2023-10" db="EMBL/GenBank/DDBJ databases">
        <authorList>
            <person name="Chen Y."/>
            <person name="Shah S."/>
            <person name="Dougan E. K."/>
            <person name="Thang M."/>
            <person name="Chan C."/>
        </authorList>
    </citation>
    <scope>NUCLEOTIDE SEQUENCE [LARGE SCALE GENOMIC DNA]</scope>
</reference>
<evidence type="ECO:0000313" key="3">
    <source>
        <dbReference type="Proteomes" id="UP001189429"/>
    </source>
</evidence>
<proteinExistence type="predicted"/>
<accession>A0ABN9WHZ1</accession>
<name>A0ABN9WHZ1_9DINO</name>
<dbReference type="InterPro" id="IPR050870">
    <property type="entry name" value="FAST_kinase"/>
</dbReference>
<feature type="domain" description="RNA-editing substrate-binding complex 6 protein" evidence="1">
    <location>
        <begin position="166"/>
        <end position="331"/>
    </location>
</feature>